<gene>
    <name evidence="1" type="ORF">LCGC14_2970290</name>
</gene>
<proteinExistence type="predicted"/>
<accession>A0A0F8XAI8</accession>
<comment type="caution">
    <text evidence="1">The sequence shown here is derived from an EMBL/GenBank/DDBJ whole genome shotgun (WGS) entry which is preliminary data.</text>
</comment>
<name>A0A0F8XAI8_9ZZZZ</name>
<dbReference type="AlphaFoldDB" id="A0A0F8XAI8"/>
<dbReference type="EMBL" id="LAZR01060369">
    <property type="protein sequence ID" value="KKK65818.1"/>
    <property type="molecule type" value="Genomic_DNA"/>
</dbReference>
<sequence length="55" mass="6549">MDNKFKVLTINFKIQHKELYEWIKDHCNSKGITLSHLVRDLITKYKKDVEGGENE</sequence>
<evidence type="ECO:0000313" key="1">
    <source>
        <dbReference type="EMBL" id="KKK65818.1"/>
    </source>
</evidence>
<reference evidence="1" key="1">
    <citation type="journal article" date="2015" name="Nature">
        <title>Complex archaea that bridge the gap between prokaryotes and eukaryotes.</title>
        <authorList>
            <person name="Spang A."/>
            <person name="Saw J.H."/>
            <person name="Jorgensen S.L."/>
            <person name="Zaremba-Niedzwiedzka K."/>
            <person name="Martijn J."/>
            <person name="Lind A.E."/>
            <person name="van Eijk R."/>
            <person name="Schleper C."/>
            <person name="Guy L."/>
            <person name="Ettema T.J."/>
        </authorList>
    </citation>
    <scope>NUCLEOTIDE SEQUENCE</scope>
</reference>
<organism evidence="1">
    <name type="scientific">marine sediment metagenome</name>
    <dbReference type="NCBI Taxonomy" id="412755"/>
    <lineage>
        <taxon>unclassified sequences</taxon>
        <taxon>metagenomes</taxon>
        <taxon>ecological metagenomes</taxon>
    </lineage>
</organism>
<protein>
    <submittedName>
        <fullName evidence="1">Uncharacterized protein</fullName>
    </submittedName>
</protein>